<name>A0A219YCS7_9CAUD</name>
<accession>A0A219YCS7</accession>
<organism evidence="1 2">
    <name type="scientific">Aeromonas phage 65.2</name>
    <dbReference type="NCBI Taxonomy" id="1932896"/>
    <lineage>
        <taxon>Viruses</taxon>
        <taxon>Duplodnaviria</taxon>
        <taxon>Heunggongvirae</taxon>
        <taxon>Uroviricota</taxon>
        <taxon>Caudoviricetes</taxon>
        <taxon>Pantevenvirales</taxon>
        <taxon>Straboviridae</taxon>
        <taxon>Emmerichvirinae</taxon>
        <taxon>Ishigurovirus</taxon>
        <taxon>Ishigurovirus osborne</taxon>
    </lineage>
</organism>
<proteinExistence type="predicted"/>
<protein>
    <submittedName>
        <fullName evidence="1">Uncharacterized protein</fullName>
    </submittedName>
</protein>
<dbReference type="EMBL" id="KY290955">
    <property type="protein sequence ID" value="APU01755.1"/>
    <property type="molecule type" value="Genomic_DNA"/>
</dbReference>
<evidence type="ECO:0000313" key="1">
    <source>
        <dbReference type="EMBL" id="APU01755.1"/>
    </source>
</evidence>
<evidence type="ECO:0000313" key="2">
    <source>
        <dbReference type="Proteomes" id="UP000225215"/>
    </source>
</evidence>
<sequence length="79" mass="8890">MINITYQAKAYSPESITGRYVRKNHSGGYLVVEAGTGVNGKAGQGYTLREYKTCGEEIPENIKEQLDVITHCHMIQWEI</sequence>
<dbReference type="Proteomes" id="UP000225215">
    <property type="component" value="Segment"/>
</dbReference>
<reference evidence="1 2" key="1">
    <citation type="journal article" date="2017" name="Sci. Rep.">
        <title>Characterization and diversity of phages infecting Aeromonas salmonicida subsp. salmonicida.</title>
        <authorList>
            <person name="Vincent A.T."/>
            <person name="Paquet V.E."/>
            <person name="Bernatchez A."/>
            <person name="Tremblay D.M."/>
            <person name="Moineau S."/>
            <person name="Charette S.J."/>
        </authorList>
    </citation>
    <scope>NUCLEOTIDE SEQUENCE [LARGE SCALE GENOMIC DNA]</scope>
</reference>